<dbReference type="Gene3D" id="1.10.1220.10">
    <property type="entry name" value="Met repressor-like"/>
    <property type="match status" value="1"/>
</dbReference>
<dbReference type="InterPro" id="IPR013321">
    <property type="entry name" value="Arc_rbn_hlx_hlx"/>
</dbReference>
<comment type="caution">
    <text evidence="2">The sequence shown here is derived from an EMBL/GenBank/DDBJ whole genome shotgun (WGS) entry which is preliminary data.</text>
</comment>
<dbReference type="Proteomes" id="UP000234341">
    <property type="component" value="Unassembled WGS sequence"/>
</dbReference>
<dbReference type="EMBL" id="PJRP01000009">
    <property type="protein sequence ID" value="PLP98892.1"/>
    <property type="molecule type" value="Genomic_DNA"/>
</dbReference>
<evidence type="ECO:0000313" key="3">
    <source>
        <dbReference type="Proteomes" id="UP000234341"/>
    </source>
</evidence>
<sequence length="74" mass="8203">MRSTYSIDPKINAAAMEALKAQGFSLADYIRHALAHVAEGNPVPFARRDFGFREGRPKGWKPKPKPKPPEQDAA</sequence>
<feature type="compositionally biased region" description="Basic and acidic residues" evidence="1">
    <location>
        <begin position="46"/>
        <end position="57"/>
    </location>
</feature>
<evidence type="ECO:0000256" key="1">
    <source>
        <dbReference type="SAM" id="MobiDB-lite"/>
    </source>
</evidence>
<evidence type="ECO:0000313" key="2">
    <source>
        <dbReference type="EMBL" id="PLP98892.1"/>
    </source>
</evidence>
<dbReference type="OrthoDB" id="1666683at2"/>
<name>A0A2N5C9I9_9BURK</name>
<accession>A0A2N5C9I9</accession>
<dbReference type="AlphaFoldDB" id="A0A2N5C9I9"/>
<feature type="region of interest" description="Disordered" evidence="1">
    <location>
        <begin position="45"/>
        <end position="74"/>
    </location>
</feature>
<organism evidence="2 3">
    <name type="scientific">Cupriavidus pauculus</name>
    <dbReference type="NCBI Taxonomy" id="82633"/>
    <lineage>
        <taxon>Bacteria</taxon>
        <taxon>Pseudomonadati</taxon>
        <taxon>Pseudomonadota</taxon>
        <taxon>Betaproteobacteria</taxon>
        <taxon>Burkholderiales</taxon>
        <taxon>Burkholderiaceae</taxon>
        <taxon>Cupriavidus</taxon>
    </lineage>
</organism>
<dbReference type="RefSeq" id="WP_101683041.1">
    <property type="nucleotide sequence ID" value="NZ_PJRP01000009.1"/>
</dbReference>
<reference evidence="2 3" key="1">
    <citation type="submission" date="2017-12" db="EMBL/GenBank/DDBJ databases">
        <title>Genome sequence of the active heterotrophic nitrifier-denitrifier, Cupriavidus pauculus UM1.</title>
        <authorList>
            <person name="Putonti C."/>
            <person name="Castignetti D."/>
        </authorList>
    </citation>
    <scope>NUCLEOTIDE SEQUENCE [LARGE SCALE GENOMIC DNA]</scope>
    <source>
        <strain evidence="2 3">UM1</strain>
    </source>
</reference>
<gene>
    <name evidence="2" type="ORF">CYJ10_19075</name>
</gene>
<dbReference type="GO" id="GO:0006355">
    <property type="term" value="P:regulation of DNA-templated transcription"/>
    <property type="evidence" value="ECO:0007669"/>
    <property type="project" value="InterPro"/>
</dbReference>
<protein>
    <submittedName>
        <fullName evidence="2">Uncharacterized protein</fullName>
    </submittedName>
</protein>
<proteinExistence type="predicted"/>